<evidence type="ECO:0000256" key="16">
    <source>
        <dbReference type="ARBA" id="ARBA00023316"/>
    </source>
</evidence>
<comment type="subcellular location">
    <subcellularLocation>
        <location evidence="3 19">Cytoplasm</location>
    </subcellularLocation>
</comment>
<evidence type="ECO:0000256" key="7">
    <source>
        <dbReference type="ARBA" id="ARBA00022490"/>
    </source>
</evidence>
<evidence type="ECO:0000256" key="13">
    <source>
        <dbReference type="ARBA" id="ARBA00022984"/>
    </source>
</evidence>
<evidence type="ECO:0000256" key="6">
    <source>
        <dbReference type="ARBA" id="ARBA00015188"/>
    </source>
</evidence>
<keyword evidence="11 19" id="KW-0521">NADP</keyword>
<dbReference type="Proteomes" id="UP000216035">
    <property type="component" value="Unassembled WGS sequence"/>
</dbReference>
<keyword evidence="13 19" id="KW-0573">Peptidoglycan synthesis</keyword>
<evidence type="ECO:0000256" key="1">
    <source>
        <dbReference type="ARBA" id="ARBA00001974"/>
    </source>
</evidence>
<reference evidence="21 22" key="1">
    <citation type="submission" date="2017-07" db="EMBL/GenBank/DDBJ databases">
        <title>Flavobacterium cyanobacteriorum sp. nov., isolated from cyanobacterial aggregates in a eutrophic lake.</title>
        <authorList>
            <person name="Cai H."/>
        </authorList>
    </citation>
    <scope>NUCLEOTIDE SEQUENCE [LARGE SCALE GENOMIC DNA]</scope>
    <source>
        <strain evidence="21 22">TH167</strain>
    </source>
</reference>
<protein>
    <recommendedName>
        <fullName evidence="6 19">UDP-N-acetylenolpyruvoylglucosamine reductase</fullName>
        <ecNumber evidence="5 19">1.3.1.98</ecNumber>
    </recommendedName>
    <alternativeName>
        <fullName evidence="17 19">UDP-N-acetylmuramate dehydrogenase</fullName>
    </alternativeName>
</protein>
<dbReference type="GO" id="GO:0051301">
    <property type="term" value="P:cell division"/>
    <property type="evidence" value="ECO:0007669"/>
    <property type="project" value="UniProtKB-KW"/>
</dbReference>
<evidence type="ECO:0000313" key="22">
    <source>
        <dbReference type="Proteomes" id="UP000216035"/>
    </source>
</evidence>
<dbReference type="EMBL" id="NOXX01000226">
    <property type="protein sequence ID" value="OYQ38603.1"/>
    <property type="molecule type" value="Genomic_DNA"/>
</dbReference>
<dbReference type="Gene3D" id="3.30.465.10">
    <property type="match status" value="1"/>
</dbReference>
<dbReference type="EC" id="1.3.1.98" evidence="5 19"/>
<dbReference type="GO" id="GO:0071949">
    <property type="term" value="F:FAD binding"/>
    <property type="evidence" value="ECO:0007669"/>
    <property type="project" value="InterPro"/>
</dbReference>
<evidence type="ECO:0000256" key="8">
    <source>
        <dbReference type="ARBA" id="ARBA00022618"/>
    </source>
</evidence>
<evidence type="ECO:0000256" key="15">
    <source>
        <dbReference type="ARBA" id="ARBA00023306"/>
    </source>
</evidence>
<dbReference type="RefSeq" id="WP_094487483.1">
    <property type="nucleotide sequence ID" value="NZ_NOXX01000226.1"/>
</dbReference>
<evidence type="ECO:0000256" key="5">
    <source>
        <dbReference type="ARBA" id="ARBA00012518"/>
    </source>
</evidence>
<comment type="pathway">
    <text evidence="4 19">Cell wall biogenesis; peptidoglycan biosynthesis.</text>
</comment>
<evidence type="ECO:0000256" key="12">
    <source>
        <dbReference type="ARBA" id="ARBA00022960"/>
    </source>
</evidence>
<dbReference type="GO" id="GO:0009252">
    <property type="term" value="P:peptidoglycan biosynthetic process"/>
    <property type="evidence" value="ECO:0007669"/>
    <property type="project" value="UniProtKB-UniRule"/>
</dbReference>
<dbReference type="GO" id="GO:0071555">
    <property type="term" value="P:cell wall organization"/>
    <property type="evidence" value="ECO:0007669"/>
    <property type="project" value="UniProtKB-KW"/>
</dbReference>
<evidence type="ECO:0000256" key="10">
    <source>
        <dbReference type="ARBA" id="ARBA00022827"/>
    </source>
</evidence>
<keyword evidence="16 19" id="KW-0961">Cell wall biogenesis/degradation</keyword>
<dbReference type="OrthoDB" id="9804753at2"/>
<keyword evidence="22" id="KW-1185">Reference proteome</keyword>
<dbReference type="InterPro" id="IPR011601">
    <property type="entry name" value="MurB_C"/>
</dbReference>
<dbReference type="UniPathway" id="UPA00219"/>
<keyword evidence="8 19" id="KW-0132">Cell division</keyword>
<gene>
    <name evidence="19" type="primary">murB</name>
    <name evidence="21" type="ORF">CHX27_14535</name>
</gene>
<evidence type="ECO:0000256" key="18">
    <source>
        <dbReference type="ARBA" id="ARBA00048914"/>
    </source>
</evidence>
<dbReference type="PANTHER" id="PTHR21071">
    <property type="entry name" value="UDP-N-ACETYLENOLPYRUVOYLGLUCOSAMINE REDUCTASE"/>
    <property type="match status" value="1"/>
</dbReference>
<dbReference type="InterPro" id="IPR036635">
    <property type="entry name" value="MurB_C_sf"/>
</dbReference>
<comment type="caution">
    <text evidence="21">The sequence shown here is derived from an EMBL/GenBank/DDBJ whole genome shotgun (WGS) entry which is preliminary data.</text>
</comment>
<dbReference type="SUPFAM" id="SSF56176">
    <property type="entry name" value="FAD-binding/transporter-associated domain-like"/>
    <property type="match status" value="1"/>
</dbReference>
<feature type="active site" description="Proton donor" evidence="19">
    <location>
        <position position="237"/>
    </location>
</feature>
<keyword evidence="14 19" id="KW-0560">Oxidoreductase</keyword>
<dbReference type="Pfam" id="PF01565">
    <property type="entry name" value="FAD_binding_4"/>
    <property type="match status" value="1"/>
</dbReference>
<dbReference type="PANTHER" id="PTHR21071:SF4">
    <property type="entry name" value="UDP-N-ACETYLENOLPYRUVOYLGLUCOSAMINE REDUCTASE"/>
    <property type="match status" value="1"/>
</dbReference>
<dbReference type="GO" id="GO:0005829">
    <property type="term" value="C:cytosol"/>
    <property type="evidence" value="ECO:0007669"/>
    <property type="project" value="TreeGrafter"/>
</dbReference>
<dbReference type="InterPro" id="IPR016167">
    <property type="entry name" value="FAD-bd_PCMH_sub1"/>
</dbReference>
<evidence type="ECO:0000256" key="14">
    <source>
        <dbReference type="ARBA" id="ARBA00023002"/>
    </source>
</evidence>
<dbReference type="InterPro" id="IPR016169">
    <property type="entry name" value="FAD-bd_PCMH_sub2"/>
</dbReference>
<dbReference type="GO" id="GO:0008762">
    <property type="term" value="F:UDP-N-acetylmuramate dehydrogenase activity"/>
    <property type="evidence" value="ECO:0007669"/>
    <property type="project" value="UniProtKB-UniRule"/>
</dbReference>
<dbReference type="HAMAP" id="MF_00037">
    <property type="entry name" value="MurB"/>
    <property type="match status" value="1"/>
</dbReference>
<dbReference type="Gene3D" id="3.90.78.10">
    <property type="entry name" value="UDP-N-acetylenolpyruvoylglucosamine reductase, C-terminal domain"/>
    <property type="match status" value="1"/>
</dbReference>
<sequence>MTPDKNVSLKPFNTFGIDVIAKEVYTANSLTDLVAIVEELKDSNYFVLNGGSNILLSRDIEIPVVRINFPGIEVLDEDDDFVWIKAQAGQNWHELVVYSLKHGYGGLENLSLIPGNTGTAPMQNIGAYGVEIKDVMVYCEALHRKTAEFKTFRTDDCQFAYRESIFKGALKGMYIITAVVFKLTKRNHQLHLNYGDILQELEIAGISEPTPIDVSRAVIKIRQSKLPDPKVMGNSGSFFKNPIISADKFAEVLAKHPDIKYYLLEDGTVKVPAGYLIEKSGYKGFRRGDAGVHEKQALVLVNYGSASGPELYQLALEVKQVVFETFDITIEPEVNLVPESV</sequence>
<dbReference type="NCBIfam" id="NF000755">
    <property type="entry name" value="PRK00046.1"/>
    <property type="match status" value="1"/>
</dbReference>
<evidence type="ECO:0000256" key="4">
    <source>
        <dbReference type="ARBA" id="ARBA00004752"/>
    </source>
</evidence>
<comment type="cofactor">
    <cofactor evidence="1 19">
        <name>FAD</name>
        <dbReference type="ChEBI" id="CHEBI:57692"/>
    </cofactor>
</comment>
<name>A0A255ZAM0_9FLAO</name>
<evidence type="ECO:0000256" key="11">
    <source>
        <dbReference type="ARBA" id="ARBA00022857"/>
    </source>
</evidence>
<evidence type="ECO:0000256" key="9">
    <source>
        <dbReference type="ARBA" id="ARBA00022630"/>
    </source>
</evidence>
<keyword evidence="10 19" id="KW-0274">FAD</keyword>
<dbReference type="GO" id="GO:0008360">
    <property type="term" value="P:regulation of cell shape"/>
    <property type="evidence" value="ECO:0007669"/>
    <property type="project" value="UniProtKB-KW"/>
</dbReference>
<comment type="similarity">
    <text evidence="19">Belongs to the MurB family.</text>
</comment>
<dbReference type="InterPro" id="IPR036318">
    <property type="entry name" value="FAD-bd_PCMH-like_sf"/>
</dbReference>
<evidence type="ECO:0000259" key="20">
    <source>
        <dbReference type="PROSITE" id="PS51387"/>
    </source>
</evidence>
<dbReference type="InterPro" id="IPR006094">
    <property type="entry name" value="Oxid_FAD_bind_N"/>
</dbReference>
<dbReference type="Gene3D" id="3.30.43.10">
    <property type="entry name" value="Uridine Diphospho-n-acetylenolpyruvylglucosamine Reductase, domain 2"/>
    <property type="match status" value="1"/>
</dbReference>
<proteinExistence type="inferred from homology"/>
<comment type="function">
    <text evidence="2 19">Cell wall formation.</text>
</comment>
<evidence type="ECO:0000256" key="17">
    <source>
        <dbReference type="ARBA" id="ARBA00031026"/>
    </source>
</evidence>
<organism evidence="21 22">
    <name type="scientific">Flavobacterium aurantiibacter</name>
    <dbReference type="NCBI Taxonomy" id="2023067"/>
    <lineage>
        <taxon>Bacteria</taxon>
        <taxon>Pseudomonadati</taxon>
        <taxon>Bacteroidota</taxon>
        <taxon>Flavobacteriia</taxon>
        <taxon>Flavobacteriales</taxon>
        <taxon>Flavobacteriaceae</taxon>
        <taxon>Flavobacterium</taxon>
    </lineage>
</organism>
<keyword evidence="9 19" id="KW-0285">Flavoprotein</keyword>
<keyword evidence="12 19" id="KW-0133">Cell shape</keyword>
<dbReference type="InterPro" id="IPR016166">
    <property type="entry name" value="FAD-bd_PCMH"/>
</dbReference>
<evidence type="ECO:0000313" key="21">
    <source>
        <dbReference type="EMBL" id="OYQ38603.1"/>
    </source>
</evidence>
<dbReference type="PROSITE" id="PS51387">
    <property type="entry name" value="FAD_PCMH"/>
    <property type="match status" value="1"/>
</dbReference>
<feature type="domain" description="FAD-binding PCMH-type" evidence="20">
    <location>
        <begin position="17"/>
        <end position="186"/>
    </location>
</feature>
<accession>A0A255ZAM0</accession>
<feature type="active site" evidence="19">
    <location>
        <position position="162"/>
    </location>
</feature>
<feature type="active site" evidence="19">
    <location>
        <position position="333"/>
    </location>
</feature>
<keyword evidence="15 19" id="KW-0131">Cell cycle</keyword>
<dbReference type="InterPro" id="IPR003170">
    <property type="entry name" value="MurB"/>
</dbReference>
<evidence type="ECO:0000256" key="3">
    <source>
        <dbReference type="ARBA" id="ARBA00004496"/>
    </source>
</evidence>
<dbReference type="AlphaFoldDB" id="A0A255ZAM0"/>
<evidence type="ECO:0000256" key="19">
    <source>
        <dbReference type="HAMAP-Rule" id="MF_00037"/>
    </source>
</evidence>
<dbReference type="NCBIfam" id="TIGR00179">
    <property type="entry name" value="murB"/>
    <property type="match status" value="1"/>
</dbReference>
<dbReference type="Pfam" id="PF02873">
    <property type="entry name" value="MurB_C"/>
    <property type="match status" value="1"/>
</dbReference>
<evidence type="ECO:0000256" key="2">
    <source>
        <dbReference type="ARBA" id="ARBA00003921"/>
    </source>
</evidence>
<dbReference type="SUPFAM" id="SSF56194">
    <property type="entry name" value="Uridine diphospho-N-Acetylenolpyruvylglucosamine reductase, MurB, C-terminal domain"/>
    <property type="match status" value="1"/>
</dbReference>
<comment type="catalytic activity">
    <reaction evidence="18 19">
        <text>UDP-N-acetyl-alpha-D-muramate + NADP(+) = UDP-N-acetyl-3-O-(1-carboxyvinyl)-alpha-D-glucosamine + NADPH + H(+)</text>
        <dbReference type="Rhea" id="RHEA:12248"/>
        <dbReference type="ChEBI" id="CHEBI:15378"/>
        <dbReference type="ChEBI" id="CHEBI:57783"/>
        <dbReference type="ChEBI" id="CHEBI:58349"/>
        <dbReference type="ChEBI" id="CHEBI:68483"/>
        <dbReference type="ChEBI" id="CHEBI:70757"/>
        <dbReference type="EC" id="1.3.1.98"/>
    </reaction>
</comment>
<keyword evidence="7 19" id="KW-0963">Cytoplasm</keyword>